<evidence type="ECO:0000313" key="2">
    <source>
        <dbReference type="EMBL" id="PRW59910.1"/>
    </source>
</evidence>
<dbReference type="GO" id="GO:0016491">
    <property type="term" value="F:oxidoreductase activity"/>
    <property type="evidence" value="ECO:0007669"/>
    <property type="project" value="InterPro"/>
</dbReference>
<keyword evidence="3" id="KW-1185">Reference proteome</keyword>
<dbReference type="EMBL" id="LHPG02000003">
    <property type="protein sequence ID" value="PRW59910.1"/>
    <property type="molecule type" value="Genomic_DNA"/>
</dbReference>
<evidence type="ECO:0000313" key="3">
    <source>
        <dbReference type="Proteomes" id="UP000239899"/>
    </source>
</evidence>
<dbReference type="AlphaFoldDB" id="A0A2P6U0T3"/>
<dbReference type="PANTHER" id="PTHR13887:SF46">
    <property type="entry name" value="DSBA-LIKE THIOREDOXIN DOMAIN-CONTAINING PROTEIN"/>
    <property type="match status" value="1"/>
</dbReference>
<dbReference type="OrthoDB" id="1930760at2759"/>
<evidence type="ECO:0000259" key="1">
    <source>
        <dbReference type="Pfam" id="PF01323"/>
    </source>
</evidence>
<protein>
    <submittedName>
        <fullName evidence="2">DSBA family thioredoxin domain containing</fullName>
    </submittedName>
</protein>
<feature type="domain" description="DSBA-like thioredoxin" evidence="1">
    <location>
        <begin position="64"/>
        <end position="255"/>
    </location>
</feature>
<dbReference type="Pfam" id="PF01323">
    <property type="entry name" value="DSBA"/>
    <property type="match status" value="1"/>
</dbReference>
<dbReference type="Proteomes" id="UP000239899">
    <property type="component" value="Unassembled WGS sequence"/>
</dbReference>
<sequence>MAVQLKAHQPTRGWRLELEQAAAARALRTAGAGRRAVCRPGQRQREMQRLRPRTVLRHRVLGCQGKKRFDKAVQQLEGRAQVEVVFHPFIIDHGTAPKGEEYLAYNVRRWGCDGWCHDLRRSGRPDGALFSDWKWWPASAKGHQLLLLAQEQGLGRQCKELLLHKTYEQGANLSEVDTLLQCARELGGLGMPEEELRRYLEEDRGRQAVLAEDAAAKRQLKIGGVPYYVIGSGDGEGKRYALSGAQPVSAFVKAVERVLEERQQGSQ</sequence>
<dbReference type="InterPro" id="IPR036249">
    <property type="entry name" value="Thioredoxin-like_sf"/>
</dbReference>
<proteinExistence type="predicted"/>
<organism evidence="2 3">
    <name type="scientific">Chlorella sorokiniana</name>
    <name type="common">Freshwater green alga</name>
    <dbReference type="NCBI Taxonomy" id="3076"/>
    <lineage>
        <taxon>Eukaryota</taxon>
        <taxon>Viridiplantae</taxon>
        <taxon>Chlorophyta</taxon>
        <taxon>core chlorophytes</taxon>
        <taxon>Trebouxiophyceae</taxon>
        <taxon>Chlorellales</taxon>
        <taxon>Chlorellaceae</taxon>
        <taxon>Chlorella clade</taxon>
        <taxon>Chlorella</taxon>
    </lineage>
</organism>
<name>A0A2P6U0T3_CHLSO</name>
<comment type="caution">
    <text evidence="2">The sequence shown here is derived from an EMBL/GenBank/DDBJ whole genome shotgun (WGS) entry which is preliminary data.</text>
</comment>
<dbReference type="Gene3D" id="3.40.30.10">
    <property type="entry name" value="Glutaredoxin"/>
    <property type="match status" value="1"/>
</dbReference>
<accession>A0A2P6U0T3</accession>
<reference evidence="2 3" key="1">
    <citation type="journal article" date="2018" name="Plant J.">
        <title>Genome sequences of Chlorella sorokiniana UTEX 1602 and Micractinium conductrix SAG 241.80: implications to maltose excretion by a green alga.</title>
        <authorList>
            <person name="Arriola M.B."/>
            <person name="Velmurugan N."/>
            <person name="Zhang Y."/>
            <person name="Plunkett M.H."/>
            <person name="Hondzo H."/>
            <person name="Barney B.M."/>
        </authorList>
    </citation>
    <scope>NUCLEOTIDE SEQUENCE [LARGE SCALE GENOMIC DNA]</scope>
    <source>
        <strain evidence="3">UTEX 1602</strain>
    </source>
</reference>
<dbReference type="PANTHER" id="PTHR13887">
    <property type="entry name" value="GLUTATHIONE S-TRANSFERASE KAPPA"/>
    <property type="match status" value="1"/>
</dbReference>
<gene>
    <name evidence="2" type="ORF">C2E21_1501</name>
</gene>
<dbReference type="InterPro" id="IPR001853">
    <property type="entry name" value="DSBA-like_thioredoxin_dom"/>
</dbReference>
<dbReference type="SUPFAM" id="SSF52833">
    <property type="entry name" value="Thioredoxin-like"/>
    <property type="match status" value="1"/>
</dbReference>